<dbReference type="Gene3D" id="3.10.100.10">
    <property type="entry name" value="Mannose-Binding Protein A, subunit A"/>
    <property type="match status" value="1"/>
</dbReference>
<evidence type="ECO:0000313" key="5">
    <source>
        <dbReference type="EMBL" id="CAG5116160.1"/>
    </source>
</evidence>
<accession>A0A8S3YM31</accession>
<dbReference type="PROSITE" id="PS50948">
    <property type="entry name" value="PAN"/>
    <property type="match status" value="1"/>
</dbReference>
<dbReference type="InterPro" id="IPR001304">
    <property type="entry name" value="C-type_lectin-like"/>
</dbReference>
<keyword evidence="2" id="KW-0732">Signal</keyword>
<feature type="signal peptide" evidence="2">
    <location>
        <begin position="1"/>
        <end position="17"/>
    </location>
</feature>
<feature type="domain" description="Apple" evidence="4">
    <location>
        <begin position="150"/>
        <end position="239"/>
    </location>
</feature>
<dbReference type="CDD" id="cd00037">
    <property type="entry name" value="CLECT"/>
    <property type="match status" value="1"/>
</dbReference>
<feature type="chain" id="PRO_5035939496" description="C-type lectin domain-containing protein" evidence="2">
    <location>
        <begin position="18"/>
        <end position="386"/>
    </location>
</feature>
<evidence type="ECO:0000256" key="1">
    <source>
        <dbReference type="SAM" id="Phobius"/>
    </source>
</evidence>
<dbReference type="Pfam" id="PF00059">
    <property type="entry name" value="Lectin_C"/>
    <property type="match status" value="1"/>
</dbReference>
<comment type="caution">
    <text evidence="5">The sequence shown here is derived from an EMBL/GenBank/DDBJ whole genome shotgun (WGS) entry which is preliminary data.</text>
</comment>
<dbReference type="InterPro" id="IPR016186">
    <property type="entry name" value="C-type_lectin-like/link_sf"/>
</dbReference>
<dbReference type="InterPro" id="IPR003609">
    <property type="entry name" value="Pan_app"/>
</dbReference>
<gene>
    <name evidence="5" type="ORF">CUNI_LOCUS1718</name>
</gene>
<keyword evidence="1" id="KW-1133">Transmembrane helix</keyword>
<dbReference type="InterPro" id="IPR016187">
    <property type="entry name" value="CTDL_fold"/>
</dbReference>
<dbReference type="AlphaFoldDB" id="A0A8S3YM31"/>
<evidence type="ECO:0000256" key="2">
    <source>
        <dbReference type="SAM" id="SignalP"/>
    </source>
</evidence>
<evidence type="ECO:0000313" key="6">
    <source>
        <dbReference type="Proteomes" id="UP000678393"/>
    </source>
</evidence>
<dbReference type="EMBL" id="CAJHNH020000218">
    <property type="protein sequence ID" value="CAG5116160.1"/>
    <property type="molecule type" value="Genomic_DNA"/>
</dbReference>
<keyword evidence="1" id="KW-0812">Transmembrane</keyword>
<reference evidence="5" key="1">
    <citation type="submission" date="2021-04" db="EMBL/GenBank/DDBJ databases">
        <authorList>
            <consortium name="Molecular Ecology Group"/>
        </authorList>
    </citation>
    <scope>NUCLEOTIDE SEQUENCE</scope>
</reference>
<name>A0A8S3YM31_9EUPU</name>
<evidence type="ECO:0000259" key="4">
    <source>
        <dbReference type="PROSITE" id="PS50948"/>
    </source>
</evidence>
<organism evidence="5 6">
    <name type="scientific">Candidula unifasciata</name>
    <dbReference type="NCBI Taxonomy" id="100452"/>
    <lineage>
        <taxon>Eukaryota</taxon>
        <taxon>Metazoa</taxon>
        <taxon>Spiralia</taxon>
        <taxon>Lophotrochozoa</taxon>
        <taxon>Mollusca</taxon>
        <taxon>Gastropoda</taxon>
        <taxon>Heterobranchia</taxon>
        <taxon>Euthyneura</taxon>
        <taxon>Panpulmonata</taxon>
        <taxon>Eupulmonata</taxon>
        <taxon>Stylommatophora</taxon>
        <taxon>Helicina</taxon>
        <taxon>Helicoidea</taxon>
        <taxon>Geomitridae</taxon>
        <taxon>Candidula</taxon>
    </lineage>
</organism>
<evidence type="ECO:0008006" key="7">
    <source>
        <dbReference type="Google" id="ProtNLM"/>
    </source>
</evidence>
<evidence type="ECO:0000259" key="3">
    <source>
        <dbReference type="PROSITE" id="PS50041"/>
    </source>
</evidence>
<feature type="transmembrane region" description="Helical" evidence="1">
    <location>
        <begin position="336"/>
        <end position="354"/>
    </location>
</feature>
<proteinExistence type="predicted"/>
<protein>
    <recommendedName>
        <fullName evidence="7">C-type lectin domain-containing protein</fullName>
    </recommendedName>
</protein>
<sequence length="386" mass="42514">MLSTIVSLSLSLNLVYGLYPSSRIVYYLHTTPASWASARDTCARYGGHLVNVKNSALVDADVDTLNRWLQWKDAFSGVTSNLWTGLHRFTDPNSNTDTVLWHPCQRFTNATYPNGDIAKQLLESPHYCTSADYAFTLSPTPCDIKLPYICQIDEGQCYFLPLEKNAFKNTPAVTSNGDLNTCARSCRNDIDKSGAECWGFMVKEGTCMMYRSTKRHAFIKSPGSYLTPNENMTSYFKICTGGEATAMKPVTDDNSVKPEHANCSVTDGSAEIWDNGVCYCDCDQPPVILDPEYLALPIDVKVSNIVRELTVNADNTSANYRKLNSINDERPSAKSIGAAGIIILAAVFGGLVLLDFDVLVTHVWQAFCRGEGVKKDDNGENVLTSP</sequence>
<dbReference type="Proteomes" id="UP000678393">
    <property type="component" value="Unassembled WGS sequence"/>
</dbReference>
<dbReference type="SMART" id="SM00034">
    <property type="entry name" value="CLECT"/>
    <property type="match status" value="1"/>
</dbReference>
<dbReference type="OrthoDB" id="6160868at2759"/>
<keyword evidence="6" id="KW-1185">Reference proteome</keyword>
<feature type="domain" description="C-type lectin" evidence="3">
    <location>
        <begin position="26"/>
        <end position="151"/>
    </location>
</feature>
<keyword evidence="1" id="KW-0472">Membrane</keyword>
<dbReference type="PROSITE" id="PS50041">
    <property type="entry name" value="C_TYPE_LECTIN_2"/>
    <property type="match status" value="1"/>
</dbReference>
<dbReference type="SUPFAM" id="SSF56436">
    <property type="entry name" value="C-type lectin-like"/>
    <property type="match status" value="1"/>
</dbReference>